<evidence type="ECO:0000313" key="3">
    <source>
        <dbReference type="Proteomes" id="UP001598114"/>
    </source>
</evidence>
<dbReference type="RefSeq" id="WP_377976687.1">
    <property type="nucleotide sequence ID" value="NZ_JBBKYA010000004.1"/>
</dbReference>
<feature type="domain" description="Chorismate-utilising enzyme C-terminal" evidence="1">
    <location>
        <begin position="100"/>
        <end position="357"/>
    </location>
</feature>
<sequence>MLNNLADWKEIWAQAPAEGIALAMWRLPNQIQQVLLQDVRGGVRTDSDQLEHLGPGFLVGPFVGQPYFLQASSLLYKSMSTQTLNKPLQNSSKEDIAQKNLFKAQVAQSVVQIKQGQFQKVVLSRIDLQELAADFDLCDAFERLCQMYPTAFVAAIYLPELQNVWLCATPETLVSQDSEGIFRTISLAGTQSGLDAAGNLLSPSEARWSQKEIEEQAYVSRYIIECFKKIRLREYIENGPKTVLAGNLMHLKTEYSVDTLTQNYPGLITQMLGLLHPTSAVCGTPKEAALYWILQTEKHDRSLYSGYLGPINLASETHLFVNLRTVQISGNQACYFAGCGITEDSDPEKEWQETQMKCQTLQRVINASL</sequence>
<name>A0ABW6D2I8_9BACT</name>
<dbReference type="Pfam" id="PF00425">
    <property type="entry name" value="Chorismate_bind"/>
    <property type="match status" value="1"/>
</dbReference>
<dbReference type="SUPFAM" id="SSF56322">
    <property type="entry name" value="ADC synthase"/>
    <property type="match status" value="1"/>
</dbReference>
<comment type="caution">
    <text evidence="2">The sequence shown here is derived from an EMBL/GenBank/DDBJ whole genome shotgun (WGS) entry which is preliminary data.</text>
</comment>
<dbReference type="InterPro" id="IPR015890">
    <property type="entry name" value="Chorismate_C"/>
</dbReference>
<keyword evidence="3" id="KW-1185">Reference proteome</keyword>
<dbReference type="PANTHER" id="PTHR42839:SF2">
    <property type="entry name" value="ISOCHORISMATE SYNTHASE ENTC"/>
    <property type="match status" value="1"/>
</dbReference>
<organism evidence="2 3">
    <name type="scientific">Aquirufa echingensis</name>
    <dbReference type="NCBI Taxonomy" id="3096516"/>
    <lineage>
        <taxon>Bacteria</taxon>
        <taxon>Pseudomonadati</taxon>
        <taxon>Bacteroidota</taxon>
        <taxon>Cytophagia</taxon>
        <taxon>Cytophagales</taxon>
        <taxon>Flectobacillaceae</taxon>
        <taxon>Aquirufa</taxon>
    </lineage>
</organism>
<dbReference type="Proteomes" id="UP001598114">
    <property type="component" value="Unassembled WGS sequence"/>
</dbReference>
<dbReference type="Gene3D" id="3.60.120.10">
    <property type="entry name" value="Anthranilate synthase"/>
    <property type="match status" value="1"/>
</dbReference>
<reference evidence="2 3" key="1">
    <citation type="submission" date="2024-03" db="EMBL/GenBank/DDBJ databases">
        <title>Aquirufa genome sequencing.</title>
        <authorList>
            <person name="Pitt A."/>
            <person name="Hahn M.W."/>
        </authorList>
    </citation>
    <scope>NUCLEOTIDE SEQUENCE [LARGE SCALE GENOMIC DNA]</scope>
    <source>
        <strain evidence="2 3">PLAD-142S6K</strain>
    </source>
</reference>
<evidence type="ECO:0000313" key="2">
    <source>
        <dbReference type="EMBL" id="MFD3276237.1"/>
    </source>
</evidence>
<dbReference type="PANTHER" id="PTHR42839">
    <property type="entry name" value="ISOCHORISMATE SYNTHASE ENTC"/>
    <property type="match status" value="1"/>
</dbReference>
<evidence type="ECO:0000259" key="1">
    <source>
        <dbReference type="Pfam" id="PF00425"/>
    </source>
</evidence>
<protein>
    <submittedName>
        <fullName evidence="2">Chorismate-binding protein</fullName>
    </submittedName>
</protein>
<dbReference type="InterPro" id="IPR005801">
    <property type="entry name" value="ADC_synthase"/>
</dbReference>
<proteinExistence type="predicted"/>
<gene>
    <name evidence="2" type="ORF">SKC38_08380</name>
</gene>
<accession>A0ABW6D2I8</accession>
<dbReference type="EMBL" id="JBBKYA010000004">
    <property type="protein sequence ID" value="MFD3276237.1"/>
    <property type="molecule type" value="Genomic_DNA"/>
</dbReference>